<dbReference type="PROSITE" id="PS50042">
    <property type="entry name" value="CNMP_BINDING_3"/>
    <property type="match status" value="1"/>
</dbReference>
<feature type="domain" description="Cyclic nucleotide-binding" evidence="4">
    <location>
        <begin position="16"/>
        <end position="135"/>
    </location>
</feature>
<dbReference type="SUPFAM" id="SSF55874">
    <property type="entry name" value="ATPase domain of HSP90 chaperone/DNA topoisomerase II/histidine kinase"/>
    <property type="match status" value="1"/>
</dbReference>
<dbReference type="Gene3D" id="2.60.120.10">
    <property type="entry name" value="Jelly Rolls"/>
    <property type="match status" value="1"/>
</dbReference>
<dbReference type="InterPro" id="IPR003661">
    <property type="entry name" value="HisK_dim/P_dom"/>
</dbReference>
<evidence type="ECO:0000256" key="2">
    <source>
        <dbReference type="ARBA" id="ARBA00012438"/>
    </source>
</evidence>
<reference evidence="6 7" key="1">
    <citation type="submission" date="2016-11" db="EMBL/GenBank/DDBJ databases">
        <authorList>
            <person name="Jaros S."/>
            <person name="Januszkiewicz K."/>
            <person name="Wedrychowicz H."/>
        </authorList>
    </citation>
    <scope>NUCLEOTIDE SEQUENCE [LARGE SCALE GENOMIC DNA]</scope>
    <source>
        <strain evidence="6 7">DSM 24574</strain>
    </source>
</reference>
<evidence type="ECO:0000256" key="3">
    <source>
        <dbReference type="ARBA" id="ARBA00022553"/>
    </source>
</evidence>
<dbReference type="InterPro" id="IPR014710">
    <property type="entry name" value="RmlC-like_jellyroll"/>
</dbReference>
<dbReference type="GO" id="GO:0000155">
    <property type="term" value="F:phosphorelay sensor kinase activity"/>
    <property type="evidence" value="ECO:0007669"/>
    <property type="project" value="InterPro"/>
</dbReference>
<dbReference type="Gene3D" id="1.10.287.130">
    <property type="match status" value="1"/>
</dbReference>
<dbReference type="CDD" id="cd00082">
    <property type="entry name" value="HisKA"/>
    <property type="match status" value="1"/>
</dbReference>
<keyword evidence="6" id="KW-0808">Transferase</keyword>
<evidence type="ECO:0000259" key="5">
    <source>
        <dbReference type="PROSITE" id="PS50109"/>
    </source>
</evidence>
<dbReference type="AlphaFoldDB" id="A0A1M5XCB5"/>
<gene>
    <name evidence="6" type="ORF">SAMN04488109_6392</name>
</gene>
<dbReference type="PANTHER" id="PTHR43065">
    <property type="entry name" value="SENSOR HISTIDINE KINASE"/>
    <property type="match status" value="1"/>
</dbReference>
<dbReference type="OrthoDB" id="9806995at2"/>
<dbReference type="InterPro" id="IPR003594">
    <property type="entry name" value="HATPase_dom"/>
</dbReference>
<dbReference type="Gene3D" id="3.30.565.10">
    <property type="entry name" value="Histidine kinase-like ATPase, C-terminal domain"/>
    <property type="match status" value="1"/>
</dbReference>
<keyword evidence="3" id="KW-0597">Phosphoprotein</keyword>
<evidence type="ECO:0000313" key="6">
    <source>
        <dbReference type="EMBL" id="SHH97507.1"/>
    </source>
</evidence>
<dbReference type="PRINTS" id="PR00344">
    <property type="entry name" value="BCTRLSENSOR"/>
</dbReference>
<feature type="domain" description="Histidine kinase" evidence="5">
    <location>
        <begin position="286"/>
        <end position="465"/>
    </location>
</feature>
<name>A0A1M5XCB5_9BACT</name>
<dbReference type="InterPro" id="IPR036890">
    <property type="entry name" value="HATPase_C_sf"/>
</dbReference>
<dbReference type="InterPro" id="IPR005467">
    <property type="entry name" value="His_kinase_dom"/>
</dbReference>
<dbReference type="RefSeq" id="WP_073142703.1">
    <property type="nucleotide sequence ID" value="NZ_FQWQ01000006.1"/>
</dbReference>
<dbReference type="PROSITE" id="PS50109">
    <property type="entry name" value="HIS_KIN"/>
    <property type="match status" value="1"/>
</dbReference>
<dbReference type="SUPFAM" id="SSF51206">
    <property type="entry name" value="cAMP-binding domain-like"/>
    <property type="match status" value="1"/>
</dbReference>
<evidence type="ECO:0000259" key="4">
    <source>
        <dbReference type="PROSITE" id="PS50042"/>
    </source>
</evidence>
<evidence type="ECO:0000256" key="1">
    <source>
        <dbReference type="ARBA" id="ARBA00000085"/>
    </source>
</evidence>
<dbReference type="Pfam" id="PF02518">
    <property type="entry name" value="HATPase_c"/>
    <property type="match status" value="1"/>
</dbReference>
<dbReference type="Proteomes" id="UP000184212">
    <property type="component" value="Unassembled WGS sequence"/>
</dbReference>
<comment type="catalytic activity">
    <reaction evidence="1">
        <text>ATP + protein L-histidine = ADP + protein N-phospho-L-histidine.</text>
        <dbReference type="EC" id="2.7.13.3"/>
    </reaction>
</comment>
<keyword evidence="6" id="KW-0418">Kinase</keyword>
<dbReference type="EC" id="2.7.13.3" evidence="2"/>
<proteinExistence type="predicted"/>
<dbReference type="EMBL" id="FQWQ01000006">
    <property type="protein sequence ID" value="SHH97507.1"/>
    <property type="molecule type" value="Genomic_DNA"/>
</dbReference>
<dbReference type="PANTHER" id="PTHR43065:SF48">
    <property type="entry name" value="HISTIDINE KINASE"/>
    <property type="match status" value="1"/>
</dbReference>
<accession>A0A1M5XCB5</accession>
<dbReference type="InterPro" id="IPR004358">
    <property type="entry name" value="Sig_transdc_His_kin-like_C"/>
</dbReference>
<organism evidence="6 7">
    <name type="scientific">Chryseolinea serpens</name>
    <dbReference type="NCBI Taxonomy" id="947013"/>
    <lineage>
        <taxon>Bacteria</taxon>
        <taxon>Pseudomonadati</taxon>
        <taxon>Bacteroidota</taxon>
        <taxon>Cytophagia</taxon>
        <taxon>Cytophagales</taxon>
        <taxon>Fulvivirgaceae</taxon>
        <taxon>Chryseolinea</taxon>
    </lineage>
</organism>
<dbReference type="InterPro" id="IPR000595">
    <property type="entry name" value="cNMP-bd_dom"/>
</dbReference>
<evidence type="ECO:0000313" key="7">
    <source>
        <dbReference type="Proteomes" id="UP000184212"/>
    </source>
</evidence>
<dbReference type="STRING" id="947013.SAMN04488109_6392"/>
<sequence>MLTKEEIYTNLMKVPEFKNLPPSQIEWMATKGTISIHPDGEQLFKLGDPMNELRILFKGRINLYMEQGGNLYYFDVVEPFEISGRLPYSRMKGAGAIGVAVEEAISYRLHSDYFHELITTNYELAEVLVHAMTDRVREFTKFQQQNDKMMALGKLSAGLAHELNNPSAAVVRGAQELKKHLANLPEHFKGVIRIQSTEVIVDGVNDLLFSKINATQPALSLMEKTKKEDVMLQWLDDNEIQEGYMMAETFSDFGFNRDDMEGLAKMLRPQDKNAVVDWLFQVLTTERLVHDIEEAARRINTLVSSIKSYTHMDQAPAKEPIDIREGLQSTLTLLNHKIKRNRVQVTLHFAENLPKPKIYVSSMNQVWMNIIDNALDALEGKDDARLDITTERDREFILVTITDNGPGIPREIQDKIFDAFYTTKPVGKGTGLGLEIVRQIIRRHDGEVKVRSVPGQTSFEVCFPL</sequence>
<dbReference type="InterPro" id="IPR018490">
    <property type="entry name" value="cNMP-bd_dom_sf"/>
</dbReference>
<dbReference type="SMART" id="SM00387">
    <property type="entry name" value="HATPase_c"/>
    <property type="match status" value="1"/>
</dbReference>
<protein>
    <recommendedName>
        <fullName evidence="2">histidine kinase</fullName>
        <ecNumber evidence="2">2.7.13.3</ecNumber>
    </recommendedName>
</protein>
<keyword evidence="7" id="KW-1185">Reference proteome</keyword>